<evidence type="ECO:0000256" key="18">
    <source>
        <dbReference type="ARBA" id="ARBA00038851"/>
    </source>
</evidence>
<protein>
    <recommendedName>
        <fullName evidence="19">7-dehydrocholesterol reductase</fullName>
        <ecNumber evidence="18">1.3.1.21</ecNumber>
    </recommendedName>
    <alternativeName>
        <fullName evidence="20">Sterol Delta(7)-reductase</fullName>
    </alternativeName>
</protein>
<evidence type="ECO:0000256" key="21">
    <source>
        <dbReference type="ARBA" id="ARBA00047795"/>
    </source>
</evidence>
<dbReference type="InterPro" id="IPR001171">
    <property type="entry name" value="ERG24_DHCR-like"/>
</dbReference>
<feature type="transmembrane region" description="Helical" evidence="23">
    <location>
        <begin position="93"/>
        <end position="117"/>
    </location>
</feature>
<dbReference type="AlphaFoldDB" id="A0A226ENL0"/>
<evidence type="ECO:0000256" key="20">
    <source>
        <dbReference type="ARBA" id="ARBA00042688"/>
    </source>
</evidence>
<keyword evidence="9" id="KW-0521">NADP</keyword>
<accession>A0A226ENL0</accession>
<evidence type="ECO:0000256" key="13">
    <source>
        <dbReference type="ARBA" id="ARBA00023011"/>
    </source>
</evidence>
<organism evidence="24 25">
    <name type="scientific">Folsomia candida</name>
    <name type="common">Springtail</name>
    <dbReference type="NCBI Taxonomy" id="158441"/>
    <lineage>
        <taxon>Eukaryota</taxon>
        <taxon>Metazoa</taxon>
        <taxon>Ecdysozoa</taxon>
        <taxon>Arthropoda</taxon>
        <taxon>Hexapoda</taxon>
        <taxon>Collembola</taxon>
        <taxon>Entomobryomorpha</taxon>
        <taxon>Isotomoidea</taxon>
        <taxon>Isotomidae</taxon>
        <taxon>Proisotominae</taxon>
        <taxon>Folsomia</taxon>
    </lineage>
</organism>
<comment type="caution">
    <text evidence="24">The sequence shown here is derived from an EMBL/GenBank/DDBJ whole genome shotgun (WGS) entry which is preliminary data.</text>
</comment>
<evidence type="ECO:0000256" key="5">
    <source>
        <dbReference type="ARBA" id="ARBA00022548"/>
    </source>
</evidence>
<dbReference type="Pfam" id="PF01222">
    <property type="entry name" value="ERG4_ERG24"/>
    <property type="match status" value="1"/>
</dbReference>
<keyword evidence="11 23" id="KW-1133">Transmembrane helix</keyword>
<keyword evidence="6 23" id="KW-0812">Transmembrane</keyword>
<evidence type="ECO:0000256" key="9">
    <source>
        <dbReference type="ARBA" id="ARBA00022857"/>
    </source>
</evidence>
<dbReference type="GO" id="GO:0006695">
    <property type="term" value="P:cholesterol biosynthetic process"/>
    <property type="evidence" value="ECO:0007669"/>
    <property type="project" value="UniProtKB-UniPathway"/>
</dbReference>
<evidence type="ECO:0000256" key="15">
    <source>
        <dbReference type="ARBA" id="ARBA00023136"/>
    </source>
</evidence>
<sequence>MSPSKSTLDLINYHLVPPVFLIVFTVATQYLSYNGNPSRNFELWFVLGNSFGWKCIASLVAWALIWLWLPSKTFNGPTTSFGYTPVYQANGELYYFISVAALLVISFVQPSICVSIYENFGPILGGLNILALSLCAYLWIKAKLKSDEKDPYLLDKKYPVLHEFYRGMELHPRILGVDVKQLTNCRIGMIMWQLLIIIFLIAGWQLHGFNGGHLVNVLLQTIYIYKFFRWETGYFNTLDITLDRAGYYLCWGCLVWIPSFYTFHSYFFVYHQPTLGSLANIMIFLLGLLSIYYNYNVDRQKELFRTSLDKSVKIWGKPAQYLKVVYKTADGKQRESKLLLSGWWGVARKINYTFELLAAFLWSVPGGFVFGIWPFLYFAFLLALLVHRIYRDESKCLDKYGRGWNDYCLKVKYRLIPYVF</sequence>
<keyword evidence="25" id="KW-1185">Reference proteome</keyword>
<name>A0A226ENL0_FOLCA</name>
<keyword evidence="12" id="KW-0560">Oxidoreductase</keyword>
<evidence type="ECO:0000256" key="19">
    <source>
        <dbReference type="ARBA" id="ARBA00039984"/>
    </source>
</evidence>
<keyword evidence="13" id="KW-0756">Sterol biosynthesis</keyword>
<dbReference type="Proteomes" id="UP000198287">
    <property type="component" value="Unassembled WGS sequence"/>
</dbReference>
<dbReference type="EC" id="1.3.1.21" evidence="18"/>
<dbReference type="Gene3D" id="1.20.120.1630">
    <property type="match status" value="1"/>
</dbReference>
<keyword evidence="15 23" id="KW-0472">Membrane</keyword>
<dbReference type="PANTHER" id="PTHR21257:SF38">
    <property type="entry name" value="7-DEHYDROCHOLESTEROL REDUCTASE"/>
    <property type="match status" value="1"/>
</dbReference>
<feature type="transmembrane region" description="Helical" evidence="23">
    <location>
        <begin position="275"/>
        <end position="295"/>
    </location>
</feature>
<dbReference type="PANTHER" id="PTHR21257">
    <property type="entry name" value="DELTA(14)-STEROL REDUCTASE"/>
    <property type="match status" value="1"/>
</dbReference>
<evidence type="ECO:0000256" key="2">
    <source>
        <dbReference type="ARBA" id="ARBA00004770"/>
    </source>
</evidence>
<evidence type="ECO:0000256" key="12">
    <source>
        <dbReference type="ARBA" id="ARBA00023002"/>
    </source>
</evidence>
<reference evidence="24 25" key="1">
    <citation type="submission" date="2015-12" db="EMBL/GenBank/DDBJ databases">
        <title>The genome of Folsomia candida.</title>
        <authorList>
            <person name="Faddeeva A."/>
            <person name="Derks M.F."/>
            <person name="Anvar Y."/>
            <person name="Smit S."/>
            <person name="Van Straalen N."/>
            <person name="Roelofs D."/>
        </authorList>
    </citation>
    <scope>NUCLEOTIDE SEQUENCE [LARGE SCALE GENOMIC DNA]</scope>
    <source>
        <strain evidence="24 25">VU population</strain>
        <tissue evidence="24">Whole body</tissue>
    </source>
</reference>
<feature type="transmembrane region" description="Helical" evidence="23">
    <location>
        <begin position="248"/>
        <end position="269"/>
    </location>
</feature>
<keyword evidence="17" id="KW-0753">Steroid metabolism</keyword>
<keyword evidence="4" id="KW-0444">Lipid biosynthesis</keyword>
<dbReference type="STRING" id="158441.A0A226ENL0"/>
<keyword evidence="5" id="KW-0153">Cholesterol metabolism</keyword>
<feature type="transmembrane region" description="Helical" evidence="23">
    <location>
        <begin position="51"/>
        <end position="69"/>
    </location>
</feature>
<comment type="pathway">
    <text evidence="2">Steroid biosynthesis; cholesterol biosynthesis.</text>
</comment>
<dbReference type="InterPro" id="IPR018083">
    <property type="entry name" value="Sterol_reductase_CS"/>
</dbReference>
<evidence type="ECO:0000256" key="14">
    <source>
        <dbReference type="ARBA" id="ARBA00023098"/>
    </source>
</evidence>
<feature type="transmembrane region" description="Helical" evidence="23">
    <location>
        <begin position="189"/>
        <end position="206"/>
    </location>
</feature>
<dbReference type="EMBL" id="LNIX01000003">
    <property type="protein sequence ID" value="OXA58166.1"/>
    <property type="molecule type" value="Genomic_DNA"/>
</dbReference>
<evidence type="ECO:0000256" key="16">
    <source>
        <dbReference type="ARBA" id="ARBA00023166"/>
    </source>
</evidence>
<proteinExistence type="inferred from homology"/>
<feature type="transmembrane region" description="Helical" evidence="23">
    <location>
        <begin position="123"/>
        <end position="140"/>
    </location>
</feature>
<evidence type="ECO:0000256" key="3">
    <source>
        <dbReference type="ARBA" id="ARBA00005402"/>
    </source>
</evidence>
<evidence type="ECO:0000256" key="22">
    <source>
        <dbReference type="ARBA" id="ARBA00047826"/>
    </source>
</evidence>
<evidence type="ECO:0000313" key="24">
    <source>
        <dbReference type="EMBL" id="OXA58166.1"/>
    </source>
</evidence>
<evidence type="ECO:0000256" key="1">
    <source>
        <dbReference type="ARBA" id="ARBA00004477"/>
    </source>
</evidence>
<evidence type="ECO:0000256" key="11">
    <source>
        <dbReference type="ARBA" id="ARBA00022989"/>
    </source>
</evidence>
<comment type="catalytic activity">
    <reaction evidence="22">
        <text>7-dehydrodesmosterol + NADPH + H(+) = desmosterol + NADP(+)</text>
        <dbReference type="Rhea" id="RHEA:46740"/>
        <dbReference type="ChEBI" id="CHEBI:15378"/>
        <dbReference type="ChEBI" id="CHEBI:17737"/>
        <dbReference type="ChEBI" id="CHEBI:27910"/>
        <dbReference type="ChEBI" id="CHEBI:57783"/>
        <dbReference type="ChEBI" id="CHEBI:58349"/>
    </reaction>
    <physiologicalReaction direction="left-to-right" evidence="22">
        <dbReference type="Rhea" id="RHEA:46741"/>
    </physiologicalReaction>
</comment>
<dbReference type="GO" id="GO:0047598">
    <property type="term" value="F:7-dehydrocholesterol reductase activity"/>
    <property type="evidence" value="ECO:0007669"/>
    <property type="project" value="UniProtKB-EC"/>
</dbReference>
<evidence type="ECO:0000256" key="23">
    <source>
        <dbReference type="SAM" id="Phobius"/>
    </source>
</evidence>
<dbReference type="OrthoDB" id="5326588at2759"/>
<keyword evidence="8" id="KW-0256">Endoplasmic reticulum</keyword>
<comment type="similarity">
    <text evidence="3">Belongs to the ERG4/ERG24 family.</text>
</comment>
<gene>
    <name evidence="24" type="ORF">Fcan01_08320</name>
</gene>
<dbReference type="GO" id="GO:0016132">
    <property type="term" value="P:brassinosteroid biosynthetic process"/>
    <property type="evidence" value="ECO:0007669"/>
    <property type="project" value="TreeGrafter"/>
</dbReference>
<evidence type="ECO:0000256" key="10">
    <source>
        <dbReference type="ARBA" id="ARBA00022955"/>
    </source>
</evidence>
<feature type="transmembrane region" description="Helical" evidence="23">
    <location>
        <begin position="12"/>
        <end position="31"/>
    </location>
</feature>
<dbReference type="OMA" id="WGKPAEC"/>
<dbReference type="PROSITE" id="PS01018">
    <property type="entry name" value="STEROL_REDUCT_2"/>
    <property type="match status" value="1"/>
</dbReference>
<evidence type="ECO:0000256" key="17">
    <source>
        <dbReference type="ARBA" id="ARBA00023221"/>
    </source>
</evidence>
<evidence type="ECO:0000256" key="4">
    <source>
        <dbReference type="ARBA" id="ARBA00022516"/>
    </source>
</evidence>
<keyword evidence="7" id="KW-0152">Cholesterol biosynthesis</keyword>
<comment type="catalytic activity">
    <reaction evidence="21">
        <text>cholesterol + NADP(+) = 7-dehydrocholesterol + NADPH + H(+)</text>
        <dbReference type="Rhea" id="RHEA:23984"/>
        <dbReference type="ChEBI" id="CHEBI:15378"/>
        <dbReference type="ChEBI" id="CHEBI:16113"/>
        <dbReference type="ChEBI" id="CHEBI:17759"/>
        <dbReference type="ChEBI" id="CHEBI:57783"/>
        <dbReference type="ChEBI" id="CHEBI:58349"/>
        <dbReference type="EC" id="1.3.1.21"/>
    </reaction>
    <physiologicalReaction direction="right-to-left" evidence="21">
        <dbReference type="Rhea" id="RHEA:23986"/>
    </physiologicalReaction>
</comment>
<comment type="subcellular location">
    <subcellularLocation>
        <location evidence="1">Endoplasmic reticulum membrane</location>
        <topology evidence="1">Multi-pass membrane protein</topology>
    </subcellularLocation>
</comment>
<evidence type="ECO:0000256" key="7">
    <source>
        <dbReference type="ARBA" id="ARBA00022778"/>
    </source>
</evidence>
<dbReference type="GO" id="GO:0005789">
    <property type="term" value="C:endoplasmic reticulum membrane"/>
    <property type="evidence" value="ECO:0007669"/>
    <property type="project" value="UniProtKB-SubCell"/>
</dbReference>
<keyword evidence="16" id="KW-1207">Sterol metabolism</keyword>
<evidence type="ECO:0000256" key="8">
    <source>
        <dbReference type="ARBA" id="ARBA00022824"/>
    </source>
</evidence>
<keyword evidence="10" id="KW-0752">Steroid biosynthesis</keyword>
<evidence type="ECO:0000313" key="25">
    <source>
        <dbReference type="Proteomes" id="UP000198287"/>
    </source>
</evidence>
<keyword evidence="14" id="KW-0443">Lipid metabolism</keyword>
<dbReference type="UniPathway" id="UPA00063"/>
<evidence type="ECO:0000256" key="6">
    <source>
        <dbReference type="ARBA" id="ARBA00022692"/>
    </source>
</evidence>